<dbReference type="EMBL" id="FOPY01000018">
    <property type="protein sequence ID" value="SFI10085.1"/>
    <property type="molecule type" value="Genomic_DNA"/>
</dbReference>
<dbReference type="STRING" id="442341.SAMN04487959_11816"/>
<organism evidence="1 2">
    <name type="scientific">Modicisalibacter xianhensis</name>
    <dbReference type="NCBI Taxonomy" id="442341"/>
    <lineage>
        <taxon>Bacteria</taxon>
        <taxon>Pseudomonadati</taxon>
        <taxon>Pseudomonadota</taxon>
        <taxon>Gammaproteobacteria</taxon>
        <taxon>Oceanospirillales</taxon>
        <taxon>Halomonadaceae</taxon>
        <taxon>Modicisalibacter</taxon>
    </lineage>
</organism>
<reference evidence="1 2" key="1">
    <citation type="submission" date="2016-10" db="EMBL/GenBank/DDBJ databases">
        <authorList>
            <person name="de Groot N.N."/>
        </authorList>
    </citation>
    <scope>NUCLEOTIDE SEQUENCE [LARGE SCALE GENOMIC DNA]</scope>
    <source>
        <strain evidence="1 2">CGMCC 1.6848</strain>
    </source>
</reference>
<protein>
    <submittedName>
        <fullName evidence="1">Uncharacterized protein</fullName>
    </submittedName>
</protein>
<name>A0A1I3FFV6_9GAMM</name>
<dbReference type="AlphaFoldDB" id="A0A1I3FFV6"/>
<proteinExistence type="predicted"/>
<dbReference type="Proteomes" id="UP000199040">
    <property type="component" value="Unassembled WGS sequence"/>
</dbReference>
<gene>
    <name evidence="1" type="ORF">SAMN04487959_11816</name>
</gene>
<sequence>MAGNQRMAALSLMAAEYGASRDEVLALPISDGSFIASCVPSHERIEPAVDIASSESYAGPVISYQYELACYGSEITVLVHGAIKGRGDEMERIIAVQFESELLPAFTQGMLAHGNVTVNGGALLFGNVHSNSNVSVKIDAESVSNITAVGEAPVIGEGYENVTSSSGAEEKDVPLVSEFFDSSNVYNKVAGEDFVILDASDSSCDFLGSGDMGGKTYFCNGELTVSGSFNNVTLFANGNIDHNGASNLSDQQSVDVAMFSTGSIAFNGKNDAYGVFWADGDITQNGSSVIGGSMISGGAMTLNGGFTFISNSDISVEVVPSQVVRDSWQEVVST</sequence>
<evidence type="ECO:0000313" key="2">
    <source>
        <dbReference type="Proteomes" id="UP000199040"/>
    </source>
</evidence>
<evidence type="ECO:0000313" key="1">
    <source>
        <dbReference type="EMBL" id="SFI10085.1"/>
    </source>
</evidence>
<accession>A0A1I3FFV6</accession>
<keyword evidence="2" id="KW-1185">Reference proteome</keyword>